<dbReference type="GO" id="GO:0050661">
    <property type="term" value="F:NADP binding"/>
    <property type="evidence" value="ECO:0007669"/>
    <property type="project" value="InterPro"/>
</dbReference>
<evidence type="ECO:0000256" key="2">
    <source>
        <dbReference type="ARBA" id="ARBA00005916"/>
    </source>
</evidence>
<dbReference type="FunFam" id="3.40.50.720:FF:000031">
    <property type="entry name" value="Glutamyl-tRNA reductase"/>
    <property type="match status" value="1"/>
</dbReference>
<dbReference type="EMBL" id="JARPTC010000002">
    <property type="protein sequence ID" value="MDO7785984.1"/>
    <property type="molecule type" value="Genomic_DNA"/>
</dbReference>
<proteinExistence type="inferred from homology"/>
<dbReference type="PANTHER" id="PTHR43013:SF1">
    <property type="entry name" value="GLUTAMYL-TRNA REDUCTASE"/>
    <property type="match status" value="1"/>
</dbReference>
<dbReference type="HAMAP" id="MF_00087">
    <property type="entry name" value="Glu_tRNA_reductase"/>
    <property type="match status" value="1"/>
</dbReference>
<comment type="caution">
    <text evidence="18">The sequence shown here is derived from an EMBL/GenBank/DDBJ whole genome shotgun (WGS) entry which is preliminary data.</text>
</comment>
<feature type="site" description="Important for activity" evidence="9 13">
    <location>
        <position position="99"/>
    </location>
</feature>
<dbReference type="Gene3D" id="3.40.50.720">
    <property type="entry name" value="NAD(P)-binding Rossmann-like Domain"/>
    <property type="match status" value="1"/>
</dbReference>
<dbReference type="InterPro" id="IPR036343">
    <property type="entry name" value="GluRdtase_N_sf"/>
</dbReference>
<keyword evidence="5 9" id="KW-0560">Oxidoreductase</keyword>
<evidence type="ECO:0000313" key="18">
    <source>
        <dbReference type="EMBL" id="MDO7785984.1"/>
    </source>
</evidence>
<accession>A0AAW7ZA60</accession>
<protein>
    <recommendedName>
        <fullName evidence="8 9">Glutamyl-tRNA reductase</fullName>
        <shortName evidence="9">GluTR</shortName>
        <ecNumber evidence="3 9">1.2.1.70</ecNumber>
    </recommendedName>
</protein>
<evidence type="ECO:0000259" key="16">
    <source>
        <dbReference type="Pfam" id="PF01488"/>
    </source>
</evidence>
<dbReference type="Pfam" id="PF00745">
    <property type="entry name" value="GlutR_dimer"/>
    <property type="match status" value="1"/>
</dbReference>
<dbReference type="Gene3D" id="3.30.460.30">
    <property type="entry name" value="Glutamyl-tRNA reductase, N-terminal domain"/>
    <property type="match status" value="1"/>
</dbReference>
<comment type="catalytic activity">
    <reaction evidence="7 9 14">
        <text>(S)-4-amino-5-oxopentanoate + tRNA(Glu) + NADP(+) = L-glutamyl-tRNA(Glu) + NADPH + H(+)</text>
        <dbReference type="Rhea" id="RHEA:12344"/>
        <dbReference type="Rhea" id="RHEA-COMP:9663"/>
        <dbReference type="Rhea" id="RHEA-COMP:9680"/>
        <dbReference type="ChEBI" id="CHEBI:15378"/>
        <dbReference type="ChEBI" id="CHEBI:57501"/>
        <dbReference type="ChEBI" id="CHEBI:57783"/>
        <dbReference type="ChEBI" id="CHEBI:58349"/>
        <dbReference type="ChEBI" id="CHEBI:78442"/>
        <dbReference type="ChEBI" id="CHEBI:78520"/>
        <dbReference type="EC" id="1.2.1.70"/>
    </reaction>
</comment>
<dbReference type="PIRSF" id="PIRSF000445">
    <property type="entry name" value="4pyrrol_synth_GluRdtase"/>
    <property type="match status" value="1"/>
</dbReference>
<dbReference type="GO" id="GO:0019353">
    <property type="term" value="P:protoporphyrinogen IX biosynthetic process from glutamate"/>
    <property type="evidence" value="ECO:0007669"/>
    <property type="project" value="TreeGrafter"/>
</dbReference>
<feature type="domain" description="Tetrapyrrole biosynthesis glutamyl-tRNA reductase dimerisation" evidence="15">
    <location>
        <begin position="321"/>
        <end position="419"/>
    </location>
</feature>
<evidence type="ECO:0000259" key="15">
    <source>
        <dbReference type="Pfam" id="PF00745"/>
    </source>
</evidence>
<feature type="binding site" evidence="9 11">
    <location>
        <begin position="114"/>
        <end position="116"/>
    </location>
    <ligand>
        <name>substrate</name>
    </ligand>
</feature>
<dbReference type="PROSITE" id="PS00747">
    <property type="entry name" value="GLUTR"/>
    <property type="match status" value="1"/>
</dbReference>
<evidence type="ECO:0000259" key="17">
    <source>
        <dbReference type="Pfam" id="PF05201"/>
    </source>
</evidence>
<comment type="subunit">
    <text evidence="9">Homodimer.</text>
</comment>
<evidence type="ECO:0000256" key="7">
    <source>
        <dbReference type="ARBA" id="ARBA00047464"/>
    </source>
</evidence>
<keyword evidence="6 9" id="KW-0627">Porphyrin biosynthesis</keyword>
<dbReference type="InterPro" id="IPR015895">
    <property type="entry name" value="4pyrrol_synth_GluRdtase_N"/>
</dbReference>
<dbReference type="NCBIfam" id="TIGR01035">
    <property type="entry name" value="hemA"/>
    <property type="match status" value="1"/>
</dbReference>
<comment type="pathway">
    <text evidence="1 9 14">Porphyrin-containing compound metabolism; protoporphyrin-IX biosynthesis; 5-aminolevulinate from L-glutamyl-tRNA(Glu): step 1/2.</text>
</comment>
<dbReference type="InterPro" id="IPR000343">
    <property type="entry name" value="4pyrrol_synth_GluRdtase"/>
</dbReference>
<dbReference type="NCBIfam" id="NF000744">
    <property type="entry name" value="PRK00045.1-3"/>
    <property type="match status" value="1"/>
</dbReference>
<evidence type="ECO:0000256" key="4">
    <source>
        <dbReference type="ARBA" id="ARBA00022857"/>
    </source>
</evidence>
<dbReference type="EC" id="1.2.1.70" evidence="3 9"/>
<dbReference type="InterPro" id="IPR036291">
    <property type="entry name" value="NAD(P)-bd_dom_sf"/>
</dbReference>
<evidence type="ECO:0000256" key="13">
    <source>
        <dbReference type="PIRSR" id="PIRSR000445-4"/>
    </source>
</evidence>
<dbReference type="CDD" id="cd05213">
    <property type="entry name" value="NAD_bind_Glutamyl_tRNA_reduct"/>
    <property type="match status" value="1"/>
</dbReference>
<evidence type="ECO:0000313" key="19">
    <source>
        <dbReference type="Proteomes" id="UP001172911"/>
    </source>
</evidence>
<evidence type="ECO:0000256" key="1">
    <source>
        <dbReference type="ARBA" id="ARBA00005059"/>
    </source>
</evidence>
<feature type="domain" description="Glutamyl-tRNA reductase N-terminal" evidence="17">
    <location>
        <begin position="6"/>
        <end position="156"/>
    </location>
</feature>
<dbReference type="FunFam" id="3.30.460.30:FF:000001">
    <property type="entry name" value="Glutamyl-tRNA reductase"/>
    <property type="match status" value="1"/>
</dbReference>
<feature type="binding site" evidence="9 12">
    <location>
        <begin position="189"/>
        <end position="194"/>
    </location>
    <ligand>
        <name>NADP(+)</name>
        <dbReference type="ChEBI" id="CHEBI:58349"/>
    </ligand>
</feature>
<feature type="domain" description="Quinate/shikimate 5-dehydrogenase/glutamyl-tRNA reductase" evidence="16">
    <location>
        <begin position="171"/>
        <end position="306"/>
    </location>
</feature>
<dbReference type="Pfam" id="PF05201">
    <property type="entry name" value="GlutR_N"/>
    <property type="match status" value="1"/>
</dbReference>
<dbReference type="Proteomes" id="UP001172911">
    <property type="component" value="Unassembled WGS sequence"/>
</dbReference>
<keyword evidence="19" id="KW-1185">Reference proteome</keyword>
<evidence type="ECO:0000256" key="9">
    <source>
        <dbReference type="HAMAP-Rule" id="MF_00087"/>
    </source>
</evidence>
<keyword evidence="4 9" id="KW-0521">NADP</keyword>
<comment type="miscellaneous">
    <text evidence="9">During catalysis, the active site Cys acts as a nucleophile attacking the alpha-carbonyl group of tRNA-bound glutamate with the formation of a thioester intermediate between enzyme and glutamate, and the concomitant release of tRNA(Glu). The thioester intermediate is finally reduced by direct hydride transfer from NADPH, to form the product GSA.</text>
</comment>
<gene>
    <name evidence="9 18" type="primary">hemA</name>
    <name evidence="18" type="ORF">P6N53_01925</name>
</gene>
<dbReference type="Pfam" id="PF01488">
    <property type="entry name" value="Shikimate_DH"/>
    <property type="match status" value="1"/>
</dbReference>
<dbReference type="GO" id="GO:0008883">
    <property type="term" value="F:glutamyl-tRNA reductase activity"/>
    <property type="evidence" value="ECO:0007669"/>
    <property type="project" value="UniProtKB-UniRule"/>
</dbReference>
<evidence type="ECO:0000256" key="10">
    <source>
        <dbReference type="PIRSR" id="PIRSR000445-1"/>
    </source>
</evidence>
<feature type="binding site" evidence="9 11">
    <location>
        <begin position="49"/>
        <end position="52"/>
    </location>
    <ligand>
        <name>substrate</name>
    </ligand>
</feature>
<dbReference type="InterPro" id="IPR006151">
    <property type="entry name" value="Shikm_DH/Glu-tRNA_Rdtase"/>
</dbReference>
<evidence type="ECO:0000256" key="11">
    <source>
        <dbReference type="PIRSR" id="PIRSR000445-2"/>
    </source>
</evidence>
<evidence type="ECO:0000256" key="3">
    <source>
        <dbReference type="ARBA" id="ARBA00012970"/>
    </source>
</evidence>
<evidence type="ECO:0000256" key="8">
    <source>
        <dbReference type="ARBA" id="ARBA00068659"/>
    </source>
</evidence>
<comment type="domain">
    <text evidence="9">Possesses an unusual extended V-shaped dimeric structure with each monomer consisting of three distinct domains arranged along a curved 'spinal' alpha-helix. The N-terminal catalytic domain specifically recognizes the glutamate moiety of the substrate. The second domain is the NADPH-binding domain, and the third C-terminal domain is responsible for dimerization.</text>
</comment>
<evidence type="ECO:0000256" key="12">
    <source>
        <dbReference type="PIRSR" id="PIRSR000445-3"/>
    </source>
</evidence>
<dbReference type="RefSeq" id="WP_304540718.1">
    <property type="nucleotide sequence ID" value="NZ_JARPTC010000002.1"/>
</dbReference>
<name>A0AAW7ZA60_9FIRM</name>
<reference evidence="18" key="2">
    <citation type="submission" date="2023-03" db="EMBL/GenBank/DDBJ databases">
        <authorList>
            <person name="Zhang Z."/>
        </authorList>
    </citation>
    <scope>NUCLEOTIDE SEQUENCE</scope>
    <source>
        <strain evidence="18">DSA</strain>
    </source>
</reference>
<evidence type="ECO:0000256" key="5">
    <source>
        <dbReference type="ARBA" id="ARBA00023002"/>
    </source>
</evidence>
<dbReference type="AlphaFoldDB" id="A0AAW7ZA60"/>
<comment type="similarity">
    <text evidence="2 9 14">Belongs to the glutamyl-tRNA reductase family.</text>
</comment>
<feature type="binding site" evidence="9 11">
    <location>
        <position position="120"/>
    </location>
    <ligand>
        <name>substrate</name>
    </ligand>
</feature>
<dbReference type="InterPro" id="IPR015896">
    <property type="entry name" value="4pyrrol_synth_GluRdtase_dimer"/>
</dbReference>
<dbReference type="PANTHER" id="PTHR43013">
    <property type="entry name" value="GLUTAMYL-TRNA REDUCTASE"/>
    <property type="match status" value="1"/>
</dbReference>
<comment type="function">
    <text evidence="9">Catalyzes the NADPH-dependent reduction of glutamyl-tRNA(Glu) to glutamate 1-semialdehyde (GSA).</text>
</comment>
<dbReference type="SUPFAM" id="SSF69075">
    <property type="entry name" value="Glutamyl tRNA-reductase dimerization domain"/>
    <property type="match status" value="1"/>
</dbReference>
<dbReference type="SUPFAM" id="SSF51735">
    <property type="entry name" value="NAD(P)-binding Rossmann-fold domains"/>
    <property type="match status" value="1"/>
</dbReference>
<reference evidence="18" key="1">
    <citation type="journal article" date="2023" name="J. Hazard. Mater.">
        <title>Anaerobic biodegradation of pyrene and benzo[a]pyrene by a new sulfate-reducing Desulforamulus aquiferis strain DSA.</title>
        <authorList>
            <person name="Zhang Z."/>
            <person name="Sun J."/>
            <person name="Gong X."/>
            <person name="Wang C."/>
            <person name="Wang H."/>
        </authorList>
    </citation>
    <scope>NUCLEOTIDE SEQUENCE</scope>
    <source>
        <strain evidence="18">DSA</strain>
    </source>
</reference>
<dbReference type="InterPro" id="IPR036453">
    <property type="entry name" value="GluRdtase_dimer_dom_sf"/>
</dbReference>
<feature type="binding site" evidence="9 11">
    <location>
        <position position="109"/>
    </location>
    <ligand>
        <name>substrate</name>
    </ligand>
</feature>
<dbReference type="InterPro" id="IPR018214">
    <property type="entry name" value="GluRdtase_CS"/>
</dbReference>
<evidence type="ECO:0000256" key="14">
    <source>
        <dbReference type="RuleBase" id="RU000584"/>
    </source>
</evidence>
<dbReference type="SUPFAM" id="SSF69742">
    <property type="entry name" value="Glutamyl tRNA-reductase catalytic, N-terminal domain"/>
    <property type="match status" value="1"/>
</dbReference>
<evidence type="ECO:0000256" key="6">
    <source>
        <dbReference type="ARBA" id="ARBA00023244"/>
    </source>
</evidence>
<organism evidence="18 19">
    <name type="scientific">Desulforamulus aquiferis</name>
    <dbReference type="NCBI Taxonomy" id="1397668"/>
    <lineage>
        <taxon>Bacteria</taxon>
        <taxon>Bacillati</taxon>
        <taxon>Bacillota</taxon>
        <taxon>Clostridia</taxon>
        <taxon>Eubacteriales</taxon>
        <taxon>Peptococcaceae</taxon>
        <taxon>Desulforamulus</taxon>
    </lineage>
</organism>
<feature type="active site" description="Nucleophile" evidence="9 10">
    <location>
        <position position="50"/>
    </location>
</feature>
<sequence>MLIAVIGVNHRTAPLEVREKLSFPEYNITQWLTKLQALPGIDGCAILSTCNRTEIYIAPVELDTGMSSVWGFLAEKSGLDISDIKNYTFSHTLYDAIRHLFRVVAGLDSMILGETQILGQVKRTYEMALEANTSNVVLNTLFQQAITTGKRVRTETGIDQNPVSIPYAAVELAKQSLESLIGCSVLVIGAGEMSELTVVNLVANGVSSVIVSNRSHDRAVQLAEKFNGRAVKFDMLFHYMTQADIVISSTAASHYVIKSPDMKRVMEQRGNRNILMVDIAVPRDIDPEVDKIEGVTLYDVDDLQNVVDANLAERRKAAVVADGIIEEELDAFMCWLSTRFVVPTITALKKRAEEIKQRELSRAFNRLGDLDDREKKIIGSLANSIVNQLLHSPVVKLKKYAVTPEGHLYTEILQNLFNLEVEGQRTQNNSQLEPIRKKMISGSNCTDWHHVHTAKAMESGSKE</sequence>